<organism evidence="1 2">
    <name type="scientific">Monilinia fructicola</name>
    <name type="common">Brown rot fungus</name>
    <name type="synonym">Ciboria fructicola</name>
    <dbReference type="NCBI Taxonomy" id="38448"/>
    <lineage>
        <taxon>Eukaryota</taxon>
        <taxon>Fungi</taxon>
        <taxon>Dikarya</taxon>
        <taxon>Ascomycota</taxon>
        <taxon>Pezizomycotina</taxon>
        <taxon>Leotiomycetes</taxon>
        <taxon>Helotiales</taxon>
        <taxon>Sclerotiniaceae</taxon>
        <taxon>Monilinia</taxon>
    </lineage>
</organism>
<evidence type="ECO:0000313" key="1">
    <source>
        <dbReference type="EMBL" id="KAA8573960.1"/>
    </source>
</evidence>
<comment type="caution">
    <text evidence="1">The sequence shown here is derived from an EMBL/GenBank/DDBJ whole genome shotgun (WGS) entry which is preliminary data.</text>
</comment>
<name>A0A5M9JZ72_MONFR</name>
<keyword evidence="2" id="KW-1185">Reference proteome</keyword>
<accession>A0A5M9JZ72</accession>
<reference evidence="1 2" key="1">
    <citation type="submission" date="2019-06" db="EMBL/GenBank/DDBJ databases">
        <title>Genome Sequence of the Brown Rot Fungal Pathogen Monilinia fructicola.</title>
        <authorList>
            <person name="De Miccolis Angelini R.M."/>
            <person name="Landi L."/>
            <person name="Abate D."/>
            <person name="Pollastro S."/>
            <person name="Romanazzi G."/>
            <person name="Faretra F."/>
        </authorList>
    </citation>
    <scope>NUCLEOTIDE SEQUENCE [LARGE SCALE GENOMIC DNA]</scope>
    <source>
        <strain evidence="1 2">Mfrc123</strain>
    </source>
</reference>
<sequence>MDETIHHEIHGCKTQLVLSWSRAFCCKIRFHSLNELPFLISTFSENIEFFETLNNEFLEQDINHIHFQELHNDLSTLTTII</sequence>
<dbReference type="Proteomes" id="UP000322873">
    <property type="component" value="Unassembled WGS sequence"/>
</dbReference>
<protein>
    <submittedName>
        <fullName evidence="1">Uncharacterized protein</fullName>
    </submittedName>
</protein>
<dbReference type="AlphaFoldDB" id="A0A5M9JZ72"/>
<proteinExistence type="predicted"/>
<dbReference type="EMBL" id="VICG01000003">
    <property type="protein sequence ID" value="KAA8573960.1"/>
    <property type="molecule type" value="Genomic_DNA"/>
</dbReference>
<gene>
    <name evidence="1" type="ORF">EYC84_005502</name>
</gene>
<evidence type="ECO:0000313" key="2">
    <source>
        <dbReference type="Proteomes" id="UP000322873"/>
    </source>
</evidence>